<dbReference type="PANTHER" id="PTHR34975">
    <property type="entry name" value="SPORE GERMINATION PROTEIN A2"/>
    <property type="match status" value="1"/>
</dbReference>
<evidence type="ECO:0000256" key="1">
    <source>
        <dbReference type="ARBA" id="ARBA00004141"/>
    </source>
</evidence>
<dbReference type="GO" id="GO:0009847">
    <property type="term" value="P:spore germination"/>
    <property type="evidence" value="ECO:0007669"/>
    <property type="project" value="InterPro"/>
</dbReference>
<dbReference type="NCBIfam" id="TIGR00912">
    <property type="entry name" value="2A0309"/>
    <property type="match status" value="1"/>
</dbReference>
<feature type="transmembrane region" description="Helical" evidence="8">
    <location>
        <begin position="219"/>
        <end position="244"/>
    </location>
</feature>
<reference evidence="9 10" key="1">
    <citation type="submission" date="2019-08" db="EMBL/GenBank/DDBJ databases">
        <title>Bacillus genomes from the desert of Cuatro Cienegas, Coahuila.</title>
        <authorList>
            <person name="Olmedo-Alvarez G."/>
        </authorList>
    </citation>
    <scope>NUCLEOTIDE SEQUENCE [LARGE SCALE GENOMIC DNA]</scope>
    <source>
        <strain evidence="9 10">CH87b_3T</strain>
    </source>
</reference>
<accession>A0A5D4U302</accession>
<feature type="transmembrane region" description="Helical" evidence="8">
    <location>
        <begin position="148"/>
        <end position="170"/>
    </location>
</feature>
<keyword evidence="4" id="KW-0309">Germination</keyword>
<dbReference type="Gene3D" id="1.20.1740.10">
    <property type="entry name" value="Amino acid/polyamine transporter I"/>
    <property type="match status" value="1"/>
</dbReference>
<feature type="transmembrane region" description="Helical" evidence="8">
    <location>
        <begin position="115"/>
        <end position="136"/>
    </location>
</feature>
<feature type="transmembrane region" description="Helical" evidence="8">
    <location>
        <begin position="306"/>
        <end position="324"/>
    </location>
</feature>
<evidence type="ECO:0000256" key="6">
    <source>
        <dbReference type="ARBA" id="ARBA00022989"/>
    </source>
</evidence>
<dbReference type="GO" id="GO:0016020">
    <property type="term" value="C:membrane"/>
    <property type="evidence" value="ECO:0007669"/>
    <property type="project" value="UniProtKB-SubCell"/>
</dbReference>
<evidence type="ECO:0000256" key="8">
    <source>
        <dbReference type="SAM" id="Phobius"/>
    </source>
</evidence>
<gene>
    <name evidence="9" type="ORF">FZC85_02230</name>
</gene>
<evidence type="ECO:0000256" key="4">
    <source>
        <dbReference type="ARBA" id="ARBA00022544"/>
    </source>
</evidence>
<dbReference type="EMBL" id="VTEZ01000001">
    <property type="protein sequence ID" value="TYS88278.1"/>
    <property type="molecule type" value="Genomic_DNA"/>
</dbReference>
<keyword evidence="5 8" id="KW-0812">Transmembrane</keyword>
<comment type="subcellular location">
    <subcellularLocation>
        <location evidence="1">Membrane</location>
        <topology evidence="1">Multi-pass membrane protein</topology>
    </subcellularLocation>
</comment>
<dbReference type="InterPro" id="IPR004761">
    <property type="entry name" value="Spore_GerAB"/>
</dbReference>
<dbReference type="PANTHER" id="PTHR34975:SF2">
    <property type="entry name" value="SPORE GERMINATION PROTEIN A2"/>
    <property type="match status" value="1"/>
</dbReference>
<evidence type="ECO:0000256" key="3">
    <source>
        <dbReference type="ARBA" id="ARBA00022448"/>
    </source>
</evidence>
<proteinExistence type="inferred from homology"/>
<feature type="transmembrane region" description="Helical" evidence="8">
    <location>
        <begin position="84"/>
        <end position="103"/>
    </location>
</feature>
<dbReference type="AlphaFoldDB" id="A0A5D4U302"/>
<dbReference type="Pfam" id="PF03845">
    <property type="entry name" value="Spore_permease"/>
    <property type="match status" value="1"/>
</dbReference>
<name>A0A5D4U302_9BACI</name>
<organism evidence="9 10">
    <name type="scientific">Rossellomorea aquimaris</name>
    <dbReference type="NCBI Taxonomy" id="189382"/>
    <lineage>
        <taxon>Bacteria</taxon>
        <taxon>Bacillati</taxon>
        <taxon>Bacillota</taxon>
        <taxon>Bacilli</taxon>
        <taxon>Bacillales</taxon>
        <taxon>Bacillaceae</taxon>
        <taxon>Rossellomorea</taxon>
    </lineage>
</organism>
<feature type="transmembrane region" description="Helical" evidence="8">
    <location>
        <begin position="12"/>
        <end position="31"/>
    </location>
</feature>
<evidence type="ECO:0000256" key="5">
    <source>
        <dbReference type="ARBA" id="ARBA00022692"/>
    </source>
</evidence>
<dbReference type="OrthoDB" id="2716906at2"/>
<dbReference type="PIRSF" id="PIRSF006060">
    <property type="entry name" value="AA_transporter"/>
    <property type="match status" value="1"/>
</dbReference>
<comment type="similarity">
    <text evidence="2">Belongs to the amino acid-polyamine-organocation (APC) superfamily. Spore germination protein (SGP) (TC 2.A.3.9) family.</text>
</comment>
<evidence type="ECO:0000313" key="10">
    <source>
        <dbReference type="Proteomes" id="UP000324269"/>
    </source>
</evidence>
<evidence type="ECO:0000313" key="9">
    <source>
        <dbReference type="EMBL" id="TYS88278.1"/>
    </source>
</evidence>
<feature type="transmembrane region" description="Helical" evidence="8">
    <location>
        <begin position="190"/>
        <end position="210"/>
    </location>
</feature>
<sequence length="363" mass="40403">MNLNQQERISPTQAIILIINYVLGVGILTLPRTASAEVGTPDIWITIIISSIFPIIAGMIILILNNRYPDKTFFQYSREIVGRIISVILGVTMIIYFLTLTSFEVRVMAEVTETYLLEGTPIPVLIVLFLWLAFYLNTDGINSIARVFQVIFPLTVIIFILIATMSLGLFEINNLRPVMGNGVLPVLKGVKTTSLSYIGIELMIILSAYLTDPKKGKKIVFIGVLLPMIFYLVTVVIVIGALSIDGVGNLAWPTISLINSFEFPGIFFERFDSLFLIVWILQIFATISITLYVASLGISQLFNKDIKVFLLLFLPIVLIISMVPNDIHQLFALGDLLGNAAILLFGILPILLLGVSFLRRKFN</sequence>
<feature type="transmembrane region" description="Helical" evidence="8">
    <location>
        <begin position="274"/>
        <end position="294"/>
    </location>
</feature>
<feature type="transmembrane region" description="Helical" evidence="8">
    <location>
        <begin position="336"/>
        <end position="358"/>
    </location>
</feature>
<dbReference type="Proteomes" id="UP000324269">
    <property type="component" value="Unassembled WGS sequence"/>
</dbReference>
<keyword evidence="3" id="KW-0813">Transport</keyword>
<evidence type="ECO:0000256" key="2">
    <source>
        <dbReference type="ARBA" id="ARBA00007998"/>
    </source>
</evidence>
<evidence type="ECO:0000256" key="7">
    <source>
        <dbReference type="ARBA" id="ARBA00023136"/>
    </source>
</evidence>
<keyword evidence="6 8" id="KW-1133">Transmembrane helix</keyword>
<feature type="transmembrane region" description="Helical" evidence="8">
    <location>
        <begin position="43"/>
        <end position="64"/>
    </location>
</feature>
<dbReference type="RefSeq" id="WP_148967570.1">
    <property type="nucleotide sequence ID" value="NZ_JBNIKW010000001.1"/>
</dbReference>
<protein>
    <submittedName>
        <fullName evidence="9">GerAB/ArcD/ProY family transporter</fullName>
    </submittedName>
</protein>
<comment type="caution">
    <text evidence="9">The sequence shown here is derived from an EMBL/GenBank/DDBJ whole genome shotgun (WGS) entry which is preliminary data.</text>
</comment>
<keyword evidence="7 8" id="KW-0472">Membrane</keyword>